<accession>E6PC95</accession>
<dbReference type="InterPro" id="IPR009081">
    <property type="entry name" value="PP-bd_ACP"/>
</dbReference>
<gene>
    <name evidence="2" type="ORF">CARN1_1965</name>
</gene>
<sequence length="40" mass="4400">MQLIVTIESDFGIELSADEIVGMRTIGKIREVLHSKGIEA</sequence>
<reference evidence="2" key="1">
    <citation type="submission" date="2009-10" db="EMBL/GenBank/DDBJ databases">
        <title>Diversity of trophic interactions inside an arsenic-rich microbial ecosystem.</title>
        <authorList>
            <person name="Bertin P.N."/>
            <person name="Heinrich-Salmeron A."/>
            <person name="Pelletier E."/>
            <person name="Goulhen-Chollet F."/>
            <person name="Arsene-Ploetze F."/>
            <person name="Gallien S."/>
            <person name="Calteau A."/>
            <person name="Vallenet D."/>
            <person name="Casiot C."/>
            <person name="Chane-Woon-Ming B."/>
            <person name="Giloteaux L."/>
            <person name="Barakat M."/>
            <person name="Bonnefoy V."/>
            <person name="Bruneel O."/>
            <person name="Chandler M."/>
            <person name="Cleiss J."/>
            <person name="Duran R."/>
            <person name="Elbaz-Poulichet F."/>
            <person name="Fonknechten N."/>
            <person name="Lauga B."/>
            <person name="Mornico D."/>
            <person name="Ortet P."/>
            <person name="Schaeffer C."/>
            <person name="Siguier P."/>
            <person name="Alexander Thil Smith A."/>
            <person name="Van Dorsselaer A."/>
            <person name="Weissenbach J."/>
            <person name="Medigue C."/>
            <person name="Le Paslier D."/>
        </authorList>
    </citation>
    <scope>NUCLEOTIDE SEQUENCE</scope>
</reference>
<proteinExistence type="predicted"/>
<evidence type="ECO:0000259" key="1">
    <source>
        <dbReference type="PROSITE" id="PS50075"/>
    </source>
</evidence>
<feature type="domain" description="Carrier" evidence="1">
    <location>
        <begin position="1"/>
        <end position="37"/>
    </location>
</feature>
<comment type="caution">
    <text evidence="2">The sequence shown here is derived from an EMBL/GenBank/DDBJ whole genome shotgun (WGS) entry which is preliminary data.</text>
</comment>
<protein>
    <submittedName>
        <fullName evidence="2">Acyl carrier protein</fullName>
    </submittedName>
</protein>
<dbReference type="EMBL" id="CABL01000001">
    <property type="protein sequence ID" value="CBH74078.1"/>
    <property type="molecule type" value="Genomic_DNA"/>
</dbReference>
<name>E6PC95_9ZZZZ</name>
<dbReference type="InterPro" id="IPR036736">
    <property type="entry name" value="ACP-like_sf"/>
</dbReference>
<dbReference type="AlphaFoldDB" id="E6PC95"/>
<dbReference type="PROSITE" id="PS50075">
    <property type="entry name" value="CARRIER"/>
    <property type="match status" value="1"/>
</dbReference>
<organism evidence="2">
    <name type="scientific">mine drainage metagenome</name>
    <dbReference type="NCBI Taxonomy" id="410659"/>
    <lineage>
        <taxon>unclassified sequences</taxon>
        <taxon>metagenomes</taxon>
        <taxon>ecological metagenomes</taxon>
    </lineage>
</organism>
<dbReference type="Gene3D" id="1.10.1200.10">
    <property type="entry name" value="ACP-like"/>
    <property type="match status" value="1"/>
</dbReference>
<evidence type="ECO:0000313" key="2">
    <source>
        <dbReference type="EMBL" id="CBH74078.1"/>
    </source>
</evidence>
<dbReference type="SUPFAM" id="SSF47336">
    <property type="entry name" value="ACP-like"/>
    <property type="match status" value="1"/>
</dbReference>